<dbReference type="InterPro" id="IPR044274">
    <property type="entry name" value="RFI2"/>
</dbReference>
<keyword evidence="1" id="KW-0863">Zinc-finger</keyword>
<feature type="region of interest" description="Disordered" evidence="2">
    <location>
        <begin position="303"/>
        <end position="341"/>
    </location>
</feature>
<gene>
    <name evidence="5" type="primary">LOC116213899</name>
</gene>
<protein>
    <submittedName>
        <fullName evidence="5">E3 ubiquitin-protein ligase RFI2-like</fullName>
    </submittedName>
</protein>
<evidence type="ECO:0000313" key="5">
    <source>
        <dbReference type="RefSeq" id="XP_031404890.1"/>
    </source>
</evidence>
<name>A0A6P8ED25_PUNGR</name>
<reference evidence="4" key="1">
    <citation type="journal article" date="2020" name="Plant Biotechnol. J.">
        <title>The pomegranate (Punica granatum L.) draft genome dissects genetic divergence between soft- and hard-seeded cultivars.</title>
        <authorList>
            <person name="Luo X."/>
            <person name="Li H."/>
            <person name="Wu Z."/>
            <person name="Yao W."/>
            <person name="Zhao P."/>
            <person name="Cao D."/>
            <person name="Yu H."/>
            <person name="Li K."/>
            <person name="Poudel K."/>
            <person name="Zhao D."/>
            <person name="Zhang F."/>
            <person name="Xia X."/>
            <person name="Chen L."/>
            <person name="Wang Q."/>
            <person name="Jing D."/>
            <person name="Cao S."/>
        </authorList>
    </citation>
    <scope>NUCLEOTIDE SEQUENCE [LARGE SCALE GENOMIC DNA]</scope>
    <source>
        <strain evidence="4">cv. Tunisia</strain>
    </source>
</reference>
<accession>A0A6P8ED25</accession>
<dbReference type="GO" id="GO:0004842">
    <property type="term" value="F:ubiquitin-protein transferase activity"/>
    <property type="evidence" value="ECO:0007669"/>
    <property type="project" value="InterPro"/>
</dbReference>
<feature type="compositionally biased region" description="Polar residues" evidence="2">
    <location>
        <begin position="233"/>
        <end position="244"/>
    </location>
</feature>
<keyword evidence="4" id="KW-1185">Reference proteome</keyword>
<dbReference type="Gene3D" id="3.30.40.10">
    <property type="entry name" value="Zinc/RING finger domain, C3HC4 (zinc finger)"/>
    <property type="match status" value="1"/>
</dbReference>
<dbReference type="GO" id="GO:0008270">
    <property type="term" value="F:zinc ion binding"/>
    <property type="evidence" value="ECO:0007669"/>
    <property type="project" value="UniProtKB-KW"/>
</dbReference>
<evidence type="ECO:0000256" key="2">
    <source>
        <dbReference type="SAM" id="MobiDB-lite"/>
    </source>
</evidence>
<sequence length="426" mass="45884">MGLKGEADLAVEDDGGGKSAVPCSICLEAVTDNGDRSWAKLQCGHQFHLDCIGSAFNVKGAMQCPNCRKVEKGQWLFANGCHTVPEFSMDEWAHDEDLYDLSYSEMSFGVHWCPFNQLARLPSSFEEGDFPSAAYHDVLGQHAVFAEHTAISSAAHPCPYVAYFGPMHHPSTSSSSGSVTDASFSNPWNGPSAEIGNFAYPSMDHHFHSWDHHSPPFSASSGRVGGAADQASGPPTVSRSSRSNADLPRSGSFMHPFLVGQSHSSGTRSGSSVASTLIPPYPGSNARSRDRVQALQAYYQQQQPNGGPAIHSHTVPGTRRSSSHRGMAHVGSVAASSSEQSSGLYFIPTSSSSGRNFQEPEIPASVRFHAWERDHLPSMSLSQVDRDHPGWAVFHPPAPGGSDPSLRTSSFRQRHGSERTPSHNRS</sequence>
<dbReference type="Proteomes" id="UP000515151">
    <property type="component" value="Chromosome 7"/>
</dbReference>
<dbReference type="OrthoDB" id="8062037at2759"/>
<dbReference type="AlphaFoldDB" id="A0A6P8ED25"/>
<feature type="compositionally biased region" description="Low complexity" evidence="2">
    <location>
        <begin position="330"/>
        <end position="341"/>
    </location>
</feature>
<organism evidence="4 5">
    <name type="scientific">Punica granatum</name>
    <name type="common">Pomegranate</name>
    <dbReference type="NCBI Taxonomy" id="22663"/>
    <lineage>
        <taxon>Eukaryota</taxon>
        <taxon>Viridiplantae</taxon>
        <taxon>Streptophyta</taxon>
        <taxon>Embryophyta</taxon>
        <taxon>Tracheophyta</taxon>
        <taxon>Spermatophyta</taxon>
        <taxon>Magnoliopsida</taxon>
        <taxon>eudicotyledons</taxon>
        <taxon>Gunneridae</taxon>
        <taxon>Pentapetalae</taxon>
        <taxon>rosids</taxon>
        <taxon>malvids</taxon>
        <taxon>Myrtales</taxon>
        <taxon>Lythraceae</taxon>
        <taxon>Punica</taxon>
    </lineage>
</organism>
<dbReference type="RefSeq" id="XP_031404890.1">
    <property type="nucleotide sequence ID" value="XM_031549030.1"/>
</dbReference>
<dbReference type="PROSITE" id="PS50089">
    <property type="entry name" value="ZF_RING_2"/>
    <property type="match status" value="1"/>
</dbReference>
<evidence type="ECO:0000256" key="1">
    <source>
        <dbReference type="PROSITE-ProRule" id="PRU00175"/>
    </source>
</evidence>
<dbReference type="PANTHER" id="PTHR46798:SF3">
    <property type="entry name" value="RING FINGER FAMILY PROTEIN"/>
    <property type="match status" value="1"/>
</dbReference>
<feature type="region of interest" description="Disordered" evidence="2">
    <location>
        <begin position="381"/>
        <end position="426"/>
    </location>
</feature>
<dbReference type="InterPro" id="IPR001841">
    <property type="entry name" value="Znf_RING"/>
</dbReference>
<dbReference type="SMART" id="SM00184">
    <property type="entry name" value="RING"/>
    <property type="match status" value="1"/>
</dbReference>
<evidence type="ECO:0000259" key="3">
    <source>
        <dbReference type="PROSITE" id="PS50089"/>
    </source>
</evidence>
<keyword evidence="1" id="KW-0479">Metal-binding</keyword>
<feature type="compositionally biased region" description="Basic and acidic residues" evidence="2">
    <location>
        <begin position="415"/>
        <end position="426"/>
    </location>
</feature>
<dbReference type="SUPFAM" id="SSF57850">
    <property type="entry name" value="RING/U-box"/>
    <property type="match status" value="1"/>
</dbReference>
<dbReference type="PANTHER" id="PTHR46798">
    <property type="entry name" value="OS09G0511500 PROTEIN"/>
    <property type="match status" value="1"/>
</dbReference>
<feature type="domain" description="RING-type" evidence="3">
    <location>
        <begin position="23"/>
        <end position="68"/>
    </location>
</feature>
<proteinExistence type="predicted"/>
<dbReference type="InterPro" id="IPR013083">
    <property type="entry name" value="Znf_RING/FYVE/PHD"/>
</dbReference>
<evidence type="ECO:0000313" key="4">
    <source>
        <dbReference type="Proteomes" id="UP000515151"/>
    </source>
</evidence>
<dbReference type="GeneID" id="116213899"/>
<dbReference type="Pfam" id="PF13639">
    <property type="entry name" value="zf-RING_2"/>
    <property type="match status" value="1"/>
</dbReference>
<keyword evidence="1" id="KW-0862">Zinc</keyword>
<feature type="compositionally biased region" description="Low complexity" evidence="2">
    <location>
        <begin position="260"/>
        <end position="275"/>
    </location>
</feature>
<feature type="region of interest" description="Disordered" evidence="2">
    <location>
        <begin position="217"/>
        <end position="290"/>
    </location>
</feature>
<reference evidence="5" key="2">
    <citation type="submission" date="2025-08" db="UniProtKB">
        <authorList>
            <consortium name="RefSeq"/>
        </authorList>
    </citation>
    <scope>IDENTIFICATION</scope>
    <source>
        <tissue evidence="5">Leaf</tissue>
    </source>
</reference>